<dbReference type="PRINTS" id="PR00039">
    <property type="entry name" value="HTHLYSR"/>
</dbReference>
<dbReference type="GO" id="GO:0032993">
    <property type="term" value="C:protein-DNA complex"/>
    <property type="evidence" value="ECO:0007669"/>
    <property type="project" value="TreeGrafter"/>
</dbReference>
<dbReference type="PANTHER" id="PTHR30346:SF0">
    <property type="entry name" value="HCA OPERON TRANSCRIPTIONAL ACTIVATOR HCAR"/>
    <property type="match status" value="1"/>
</dbReference>
<accession>A0A6M5Y882</accession>
<feature type="domain" description="HTH lysR-type" evidence="5">
    <location>
        <begin position="1"/>
        <end position="62"/>
    </location>
</feature>
<gene>
    <name evidence="6" type="ORF">HNV11_08745</name>
</gene>
<keyword evidence="7" id="KW-1185">Reference proteome</keyword>
<dbReference type="SUPFAM" id="SSF46785">
    <property type="entry name" value="Winged helix' DNA-binding domain"/>
    <property type="match status" value="1"/>
</dbReference>
<comment type="similarity">
    <text evidence="1">Belongs to the LysR transcriptional regulatory family.</text>
</comment>
<evidence type="ECO:0000313" key="7">
    <source>
        <dbReference type="Proteomes" id="UP000502756"/>
    </source>
</evidence>
<dbReference type="Gene3D" id="3.40.190.10">
    <property type="entry name" value="Periplasmic binding protein-like II"/>
    <property type="match status" value="2"/>
</dbReference>
<evidence type="ECO:0000256" key="3">
    <source>
        <dbReference type="ARBA" id="ARBA00023125"/>
    </source>
</evidence>
<dbReference type="SUPFAM" id="SSF53850">
    <property type="entry name" value="Periplasmic binding protein-like II"/>
    <property type="match status" value="1"/>
</dbReference>
<organism evidence="6 7">
    <name type="scientific">Spirosoma taeanense</name>
    <dbReference type="NCBI Taxonomy" id="2735870"/>
    <lineage>
        <taxon>Bacteria</taxon>
        <taxon>Pseudomonadati</taxon>
        <taxon>Bacteroidota</taxon>
        <taxon>Cytophagia</taxon>
        <taxon>Cytophagales</taxon>
        <taxon>Cytophagaceae</taxon>
        <taxon>Spirosoma</taxon>
    </lineage>
</organism>
<dbReference type="Pfam" id="PF00126">
    <property type="entry name" value="HTH_1"/>
    <property type="match status" value="1"/>
</dbReference>
<proteinExistence type="inferred from homology"/>
<reference evidence="6 7" key="1">
    <citation type="submission" date="2020-05" db="EMBL/GenBank/DDBJ databases">
        <title>Genome sequencing of Spirosoma sp. TS118.</title>
        <authorList>
            <person name="Lee J.-H."/>
            <person name="Jeong S."/>
            <person name="Zhao L."/>
            <person name="Jung J.-H."/>
            <person name="Kim M.-K."/>
            <person name="Lim S."/>
        </authorList>
    </citation>
    <scope>NUCLEOTIDE SEQUENCE [LARGE SCALE GENOMIC DNA]</scope>
    <source>
        <strain evidence="6 7">TS118</strain>
    </source>
</reference>
<keyword evidence="4" id="KW-0804">Transcription</keyword>
<evidence type="ECO:0000256" key="4">
    <source>
        <dbReference type="ARBA" id="ARBA00023163"/>
    </source>
</evidence>
<dbReference type="Pfam" id="PF03466">
    <property type="entry name" value="LysR_substrate"/>
    <property type="match status" value="1"/>
</dbReference>
<keyword evidence="3" id="KW-0238">DNA-binding</keyword>
<dbReference type="InterPro" id="IPR000847">
    <property type="entry name" value="LysR_HTH_N"/>
</dbReference>
<dbReference type="KEGG" id="stae:HNV11_08745"/>
<evidence type="ECO:0000256" key="1">
    <source>
        <dbReference type="ARBA" id="ARBA00009437"/>
    </source>
</evidence>
<protein>
    <submittedName>
        <fullName evidence="6">LysR family transcriptional regulator</fullName>
    </submittedName>
</protein>
<dbReference type="Gene3D" id="1.10.10.10">
    <property type="entry name" value="Winged helix-like DNA-binding domain superfamily/Winged helix DNA-binding domain"/>
    <property type="match status" value="1"/>
</dbReference>
<evidence type="ECO:0000313" key="6">
    <source>
        <dbReference type="EMBL" id="QJW89460.1"/>
    </source>
</evidence>
<dbReference type="InterPro" id="IPR036390">
    <property type="entry name" value="WH_DNA-bd_sf"/>
</dbReference>
<dbReference type="AlphaFoldDB" id="A0A6M5Y882"/>
<dbReference type="PANTHER" id="PTHR30346">
    <property type="entry name" value="TRANSCRIPTIONAL DUAL REGULATOR HCAR-RELATED"/>
    <property type="match status" value="1"/>
</dbReference>
<dbReference type="GO" id="GO:0003700">
    <property type="term" value="F:DNA-binding transcription factor activity"/>
    <property type="evidence" value="ECO:0007669"/>
    <property type="project" value="InterPro"/>
</dbReference>
<dbReference type="InterPro" id="IPR036388">
    <property type="entry name" value="WH-like_DNA-bd_sf"/>
</dbReference>
<dbReference type="EMBL" id="CP053435">
    <property type="protein sequence ID" value="QJW89460.1"/>
    <property type="molecule type" value="Genomic_DNA"/>
</dbReference>
<dbReference type="Proteomes" id="UP000502756">
    <property type="component" value="Chromosome"/>
</dbReference>
<dbReference type="CDD" id="cd05466">
    <property type="entry name" value="PBP2_LTTR_substrate"/>
    <property type="match status" value="1"/>
</dbReference>
<dbReference type="RefSeq" id="WP_171739299.1">
    <property type="nucleotide sequence ID" value="NZ_CP053435.1"/>
</dbReference>
<keyword evidence="2" id="KW-0805">Transcription regulation</keyword>
<evidence type="ECO:0000256" key="2">
    <source>
        <dbReference type="ARBA" id="ARBA00023015"/>
    </source>
</evidence>
<sequence>MELRQLRYFVEIAQELHYRKAANRLFISQPALSQQIQLLEDELGVDLFVRSRRTIQRKVELTEAGKVLLREAKQILQLSQQAIEVTRQAGLEGPIRMGVFKTLLRSRILNVMNLLAERLPQAKVKLIELPSFLSVQQALLESTIDLGLTVLPLQYPQLTAVPFARGNIAVLLPQQHTLAKETSLTLAQLQNEDWVEIPPPLNPVYEAVEALCQQAGFARTIIQEVNSLELLADLVQLNKGIALIPSHFDVSQLAGVVPVPLVDSGRQAYPELDLQHVVAFLSGSRLPAVLAFGQPS</sequence>
<dbReference type="PROSITE" id="PS50931">
    <property type="entry name" value="HTH_LYSR"/>
    <property type="match status" value="1"/>
</dbReference>
<name>A0A6M5Y882_9BACT</name>
<dbReference type="GO" id="GO:0003677">
    <property type="term" value="F:DNA binding"/>
    <property type="evidence" value="ECO:0007669"/>
    <property type="project" value="UniProtKB-KW"/>
</dbReference>
<evidence type="ECO:0000259" key="5">
    <source>
        <dbReference type="PROSITE" id="PS50931"/>
    </source>
</evidence>
<dbReference type="InterPro" id="IPR005119">
    <property type="entry name" value="LysR_subst-bd"/>
</dbReference>
<dbReference type="FunFam" id="1.10.10.10:FF:000001">
    <property type="entry name" value="LysR family transcriptional regulator"/>
    <property type="match status" value="1"/>
</dbReference>